<protein>
    <submittedName>
        <fullName evidence="2">Uncharacterized protein</fullName>
    </submittedName>
</protein>
<sequence>MPVSVSDTPARVNKDMLAIEKESGFFASFPRRFITSLLLFGLLSEWLLPLEQLKAYTELYRIYPVIAAIGCYLAIGLFVPPLWVSLTLSSLVCLTTVLVLFGVQTPSLTDAFVQLVEALRADALGLLQGNLQLSGETRTLLLVAGLGMMAAAIQSLVWLRQWGIGLAV</sequence>
<feature type="transmembrane region" description="Helical" evidence="1">
    <location>
        <begin position="33"/>
        <end position="50"/>
    </location>
</feature>
<keyword evidence="1" id="KW-0812">Transmembrane</keyword>
<feature type="transmembrane region" description="Helical" evidence="1">
    <location>
        <begin position="140"/>
        <end position="159"/>
    </location>
</feature>
<feature type="transmembrane region" description="Helical" evidence="1">
    <location>
        <begin position="62"/>
        <end position="79"/>
    </location>
</feature>
<gene>
    <name evidence="2" type="ORF">K0U00_44825</name>
</gene>
<dbReference type="EMBL" id="JAHZIK010002766">
    <property type="protein sequence ID" value="MBW7461203.1"/>
    <property type="molecule type" value="Genomic_DNA"/>
</dbReference>
<evidence type="ECO:0000256" key="1">
    <source>
        <dbReference type="SAM" id="Phobius"/>
    </source>
</evidence>
<accession>A0ABS7CJV1</accession>
<keyword evidence="3" id="KW-1185">Reference proteome</keyword>
<reference evidence="2 3" key="1">
    <citation type="submission" date="2021-07" db="EMBL/GenBank/DDBJ databases">
        <title>Paenibacillus radiodurans sp. nov., isolated from the southeastern edge of Tengger Desert.</title>
        <authorList>
            <person name="Zhang G."/>
        </authorList>
    </citation>
    <scope>NUCLEOTIDE SEQUENCE [LARGE SCALE GENOMIC DNA]</scope>
    <source>
        <strain evidence="2 3">CCM 7311</strain>
    </source>
</reference>
<proteinExistence type="predicted"/>
<evidence type="ECO:0000313" key="2">
    <source>
        <dbReference type="EMBL" id="MBW7461203.1"/>
    </source>
</evidence>
<evidence type="ECO:0000313" key="3">
    <source>
        <dbReference type="Proteomes" id="UP001519887"/>
    </source>
</evidence>
<comment type="caution">
    <text evidence="2">The sequence shown here is derived from an EMBL/GenBank/DDBJ whole genome shotgun (WGS) entry which is preliminary data.</text>
</comment>
<keyword evidence="1" id="KW-0472">Membrane</keyword>
<dbReference type="Proteomes" id="UP001519887">
    <property type="component" value="Unassembled WGS sequence"/>
</dbReference>
<keyword evidence="1" id="KW-1133">Transmembrane helix</keyword>
<organism evidence="2 3">
    <name type="scientific">Paenibacillus sepulcri</name>
    <dbReference type="NCBI Taxonomy" id="359917"/>
    <lineage>
        <taxon>Bacteria</taxon>
        <taxon>Bacillati</taxon>
        <taxon>Bacillota</taxon>
        <taxon>Bacilli</taxon>
        <taxon>Bacillales</taxon>
        <taxon>Paenibacillaceae</taxon>
        <taxon>Paenibacillus</taxon>
    </lineage>
</organism>
<name>A0ABS7CJV1_9BACL</name>
<feature type="non-terminal residue" evidence="2">
    <location>
        <position position="168"/>
    </location>
</feature>